<feature type="transmembrane region" description="Helical" evidence="7">
    <location>
        <begin position="21"/>
        <end position="46"/>
    </location>
</feature>
<dbReference type="EMBL" id="SGIT01000003">
    <property type="protein sequence ID" value="RZF58979.1"/>
    <property type="molecule type" value="Genomic_DNA"/>
</dbReference>
<name>A0A4Q6XQP4_9SPHI</name>
<keyword evidence="4 7" id="KW-0812">Transmembrane</keyword>
<dbReference type="OrthoDB" id="1522724at2"/>
<evidence type="ECO:0000256" key="2">
    <source>
        <dbReference type="ARBA" id="ARBA00005236"/>
    </source>
</evidence>
<evidence type="ECO:0000256" key="6">
    <source>
        <dbReference type="ARBA" id="ARBA00023136"/>
    </source>
</evidence>
<evidence type="ECO:0000256" key="7">
    <source>
        <dbReference type="SAM" id="Phobius"/>
    </source>
</evidence>
<dbReference type="Pfam" id="PF02687">
    <property type="entry name" value="FtsX"/>
    <property type="match status" value="1"/>
</dbReference>
<feature type="domain" description="ABC3 transporter permease C-terminal" evidence="8">
    <location>
        <begin position="277"/>
        <end position="398"/>
    </location>
</feature>
<proteinExistence type="inferred from homology"/>
<dbReference type="Proteomes" id="UP000292855">
    <property type="component" value="Unassembled WGS sequence"/>
</dbReference>
<gene>
    <name evidence="10" type="ORF">EWE74_16825</name>
</gene>
<feature type="transmembrane region" description="Helical" evidence="7">
    <location>
        <begin position="377"/>
        <end position="400"/>
    </location>
</feature>
<dbReference type="PANTHER" id="PTHR30489:SF0">
    <property type="entry name" value="LIPOPROTEIN-RELEASING SYSTEM TRANSMEMBRANE PROTEIN LOLE"/>
    <property type="match status" value="1"/>
</dbReference>
<protein>
    <submittedName>
        <fullName evidence="10">ABC transporter permease</fullName>
    </submittedName>
</protein>
<feature type="domain" description="MacB-like periplasmic core" evidence="9">
    <location>
        <begin position="25"/>
        <end position="247"/>
    </location>
</feature>
<evidence type="ECO:0000259" key="9">
    <source>
        <dbReference type="Pfam" id="PF12704"/>
    </source>
</evidence>
<feature type="transmembrane region" description="Helical" evidence="7">
    <location>
        <begin position="321"/>
        <end position="345"/>
    </location>
</feature>
<dbReference type="Pfam" id="PF12704">
    <property type="entry name" value="MacB_PCD"/>
    <property type="match status" value="1"/>
</dbReference>
<dbReference type="GO" id="GO:0098797">
    <property type="term" value="C:plasma membrane protein complex"/>
    <property type="evidence" value="ECO:0007669"/>
    <property type="project" value="TreeGrafter"/>
</dbReference>
<dbReference type="AlphaFoldDB" id="A0A4Q6XQP4"/>
<evidence type="ECO:0000313" key="10">
    <source>
        <dbReference type="EMBL" id="RZF58979.1"/>
    </source>
</evidence>
<comment type="similarity">
    <text evidence="2">Belongs to the ABC-4 integral membrane protein family. LolC/E subfamily.</text>
</comment>
<keyword evidence="3" id="KW-1003">Cell membrane</keyword>
<organism evidence="10 11">
    <name type="scientific">Sphingobacterium corticibacterium</name>
    <dbReference type="NCBI Taxonomy" id="2484746"/>
    <lineage>
        <taxon>Bacteria</taxon>
        <taxon>Pseudomonadati</taxon>
        <taxon>Bacteroidota</taxon>
        <taxon>Sphingobacteriia</taxon>
        <taxon>Sphingobacteriales</taxon>
        <taxon>Sphingobacteriaceae</taxon>
        <taxon>Sphingobacterium</taxon>
    </lineage>
</organism>
<dbReference type="InterPro" id="IPR025857">
    <property type="entry name" value="MacB_PCD"/>
</dbReference>
<evidence type="ECO:0000259" key="8">
    <source>
        <dbReference type="Pfam" id="PF02687"/>
    </source>
</evidence>
<dbReference type="InterPro" id="IPR003838">
    <property type="entry name" value="ABC3_permease_C"/>
</dbReference>
<feature type="transmembrane region" description="Helical" evidence="7">
    <location>
        <begin position="274"/>
        <end position="300"/>
    </location>
</feature>
<comment type="subcellular location">
    <subcellularLocation>
        <location evidence="1">Cell membrane</location>
        <topology evidence="1">Multi-pass membrane protein</topology>
    </subcellularLocation>
</comment>
<accession>A0A4Q6XQP4</accession>
<dbReference type="RefSeq" id="WP_130142815.1">
    <property type="nucleotide sequence ID" value="NZ_SGIT01000003.1"/>
</dbReference>
<evidence type="ECO:0000256" key="4">
    <source>
        <dbReference type="ARBA" id="ARBA00022692"/>
    </source>
</evidence>
<reference evidence="10 11" key="1">
    <citation type="submission" date="2019-02" db="EMBL/GenBank/DDBJ databases">
        <authorList>
            <person name="Li Y."/>
        </authorList>
    </citation>
    <scope>NUCLEOTIDE SEQUENCE [LARGE SCALE GENOMIC DNA]</scope>
    <source>
        <strain evidence="10 11">30C10-4-7</strain>
    </source>
</reference>
<evidence type="ECO:0000313" key="11">
    <source>
        <dbReference type="Proteomes" id="UP000292855"/>
    </source>
</evidence>
<comment type="caution">
    <text evidence="10">The sequence shown here is derived from an EMBL/GenBank/DDBJ whole genome shotgun (WGS) entry which is preliminary data.</text>
</comment>
<keyword evidence="11" id="KW-1185">Reference proteome</keyword>
<evidence type="ECO:0000256" key="1">
    <source>
        <dbReference type="ARBA" id="ARBA00004651"/>
    </source>
</evidence>
<dbReference type="GO" id="GO:0044874">
    <property type="term" value="P:lipoprotein localization to outer membrane"/>
    <property type="evidence" value="ECO:0007669"/>
    <property type="project" value="TreeGrafter"/>
</dbReference>
<evidence type="ECO:0000256" key="3">
    <source>
        <dbReference type="ARBA" id="ARBA00022475"/>
    </source>
</evidence>
<dbReference type="PANTHER" id="PTHR30489">
    <property type="entry name" value="LIPOPROTEIN-RELEASING SYSTEM TRANSMEMBRANE PROTEIN LOLE"/>
    <property type="match status" value="1"/>
</dbReference>
<evidence type="ECO:0000256" key="5">
    <source>
        <dbReference type="ARBA" id="ARBA00022989"/>
    </source>
</evidence>
<dbReference type="InterPro" id="IPR051447">
    <property type="entry name" value="Lipoprotein-release_system"/>
</dbReference>
<sequence>MKLSLFFAKRYLFSKKSVNAINIISGISVVGVLVSSAALVIVLSFYNGMENLILSLYSTFAPELRIEPAKGKVFDAKQHVFEDLRKNSKIQSYSEILEDKVLVQYDNQQFVAQIKGVEPQSLFETDHQRMLYAGSLEIARDSIPRALIGAQIQANLRVSIDGYDNDIHLFSPRKGASGTSINPMDDINIRQLSPVGVLHYEPGFNDLIITPITFAKDLLNEHEYVSAIEIYTKDSSRVTSFQKEIQRNLGEDFVVKNREQQNPLLYKTVRSEKWIVFFILTVIGIIAIFNIIGSLTMLVIDKKQDMTILASLGADKTLIQRIFFLEGVMIAFIGGLIGIGIGFIFCLLQEKFGIIRTGEGVSPILDIYPVDIRILDFVLVFVTVMAVALLVAYISSLLSVRELERDTGLRSVD</sequence>
<keyword evidence="6 7" id="KW-0472">Membrane</keyword>
<keyword evidence="5 7" id="KW-1133">Transmembrane helix</keyword>